<dbReference type="EnsemblPlants" id="Bo9g046450.1">
    <property type="protein sequence ID" value="Bo9g046450.1"/>
    <property type="gene ID" value="Bo9g046450"/>
</dbReference>
<name>A0A0D3E5G1_BRAOL</name>
<dbReference type="PANTHER" id="PTHR45023">
    <property type="match status" value="1"/>
</dbReference>
<evidence type="ECO:0000259" key="2">
    <source>
        <dbReference type="PROSITE" id="PS50090"/>
    </source>
</evidence>
<feature type="compositionally biased region" description="Polar residues" evidence="1">
    <location>
        <begin position="25"/>
        <end position="40"/>
    </location>
</feature>
<dbReference type="RefSeq" id="XP_013607737.1">
    <property type="nucleotide sequence ID" value="XM_013752283.1"/>
</dbReference>
<dbReference type="HOGENOM" id="CLU_1572858_0_0_1"/>
<keyword evidence="4" id="KW-1185">Reference proteome</keyword>
<evidence type="ECO:0000313" key="4">
    <source>
        <dbReference type="Proteomes" id="UP000032141"/>
    </source>
</evidence>
<dbReference type="PROSITE" id="PS50090">
    <property type="entry name" value="MYB_LIKE"/>
    <property type="match status" value="1"/>
</dbReference>
<dbReference type="GeneID" id="106314410"/>
<evidence type="ECO:0000313" key="3">
    <source>
        <dbReference type="EnsemblPlants" id="Bo9g046450.1"/>
    </source>
</evidence>
<protein>
    <recommendedName>
        <fullName evidence="2">Myb-like domain-containing protein</fullName>
    </recommendedName>
</protein>
<organism evidence="3 4">
    <name type="scientific">Brassica oleracea var. oleracea</name>
    <dbReference type="NCBI Taxonomy" id="109376"/>
    <lineage>
        <taxon>Eukaryota</taxon>
        <taxon>Viridiplantae</taxon>
        <taxon>Streptophyta</taxon>
        <taxon>Embryophyta</taxon>
        <taxon>Tracheophyta</taxon>
        <taxon>Spermatophyta</taxon>
        <taxon>Magnoliopsida</taxon>
        <taxon>eudicotyledons</taxon>
        <taxon>Gunneridae</taxon>
        <taxon>Pentapetalae</taxon>
        <taxon>rosids</taxon>
        <taxon>malvids</taxon>
        <taxon>Brassicales</taxon>
        <taxon>Brassicaceae</taxon>
        <taxon>Brassiceae</taxon>
        <taxon>Brassica</taxon>
    </lineage>
</organism>
<evidence type="ECO:0000256" key="1">
    <source>
        <dbReference type="SAM" id="MobiDB-lite"/>
    </source>
</evidence>
<dbReference type="AlphaFoldDB" id="A0A0D3E5G1"/>
<feature type="region of interest" description="Disordered" evidence="1">
    <location>
        <begin position="1"/>
        <end position="49"/>
    </location>
</feature>
<feature type="domain" description="Myb-like" evidence="2">
    <location>
        <begin position="83"/>
        <end position="154"/>
    </location>
</feature>
<proteinExistence type="predicted"/>
<dbReference type="PANTHER" id="PTHR45023:SF4">
    <property type="entry name" value="GLYCINE-RICH PROTEIN-RELATED"/>
    <property type="match status" value="1"/>
</dbReference>
<accession>A0A0D3E5G1</accession>
<sequence>MYPPSSSPSSLPTKCCTFPSSSPPMTKSKSGLHTPSAANQSRKKATLPQPSKKVVIKLNKASNVCVFGTQLGEDANVEAHTMDDRKERRKWTPAKDVVLISAWLNTSKDPVVGNEQKAIAFWKRIAAYFAASPKLACLQKRESAHCKQRWGKINEGVCKFVGCYEAATKE</sequence>
<reference evidence="3 4" key="1">
    <citation type="journal article" date="2014" name="Genome Biol.">
        <title>Transcriptome and methylome profiling reveals relics of genome dominance in the mesopolyploid Brassica oleracea.</title>
        <authorList>
            <person name="Parkin I.A."/>
            <person name="Koh C."/>
            <person name="Tang H."/>
            <person name="Robinson S.J."/>
            <person name="Kagale S."/>
            <person name="Clarke W.E."/>
            <person name="Town C.D."/>
            <person name="Nixon J."/>
            <person name="Krishnakumar V."/>
            <person name="Bidwell S.L."/>
            <person name="Denoeud F."/>
            <person name="Belcram H."/>
            <person name="Links M.G."/>
            <person name="Just J."/>
            <person name="Clarke C."/>
            <person name="Bender T."/>
            <person name="Huebert T."/>
            <person name="Mason A.S."/>
            <person name="Pires J.C."/>
            <person name="Barker G."/>
            <person name="Moore J."/>
            <person name="Walley P.G."/>
            <person name="Manoli S."/>
            <person name="Batley J."/>
            <person name="Edwards D."/>
            <person name="Nelson M.N."/>
            <person name="Wang X."/>
            <person name="Paterson A.H."/>
            <person name="King G."/>
            <person name="Bancroft I."/>
            <person name="Chalhoub B."/>
            <person name="Sharpe A.G."/>
        </authorList>
    </citation>
    <scope>NUCLEOTIDE SEQUENCE</scope>
    <source>
        <strain evidence="3 4">cv. TO1000</strain>
    </source>
</reference>
<dbReference type="InterPro" id="IPR001005">
    <property type="entry name" value="SANT/Myb"/>
</dbReference>
<dbReference type="Gramene" id="Bo9g046450.1">
    <property type="protein sequence ID" value="Bo9g046450.1"/>
    <property type="gene ID" value="Bo9g046450"/>
</dbReference>
<reference evidence="3" key="2">
    <citation type="submission" date="2015-03" db="UniProtKB">
        <authorList>
            <consortium name="EnsemblPlants"/>
        </authorList>
    </citation>
    <scope>IDENTIFICATION</scope>
</reference>
<dbReference type="KEGG" id="boe:106314410"/>
<dbReference type="Proteomes" id="UP000032141">
    <property type="component" value="Chromosome C9"/>
</dbReference>